<dbReference type="Proteomes" id="UP001367030">
    <property type="component" value="Unassembled WGS sequence"/>
</dbReference>
<sequence length="263" mass="29305">MMAATHRLEGHKLNPLIASLVVFLCLGTAALAGMFFYASFRSQHRGDETTNVIRLVAGIFVVMTSLVLGLMLNTAKNRFDGVNRDVHAFATELILLERNLRLYGPEADASRERLKAYAEFVSKWKATSYDPTLISDPLSEDMLNHVGKALRAISPPDSEHLALWNNARQDYERIVSLRWAVLQQSEGSIPVHMLVMVTCWLTMIFASFGYGAPRNAVVVISLILAAALIAATIDLILELDSPFYGSITMSPRPIQRVLDEMRR</sequence>
<keyword evidence="1" id="KW-1133">Transmembrane helix</keyword>
<evidence type="ECO:0000256" key="1">
    <source>
        <dbReference type="SAM" id="Phobius"/>
    </source>
</evidence>
<reference evidence="2 3" key="1">
    <citation type="submission" date="2024-03" db="EMBL/GenBank/DDBJ databases">
        <title>Novel species of the genus Variovorax.</title>
        <authorList>
            <person name="Liu Q."/>
            <person name="Xin Y.-H."/>
        </authorList>
    </citation>
    <scope>NUCLEOTIDE SEQUENCE [LARGE SCALE GENOMIC DNA]</scope>
    <source>
        <strain evidence="2 3">KACC 18901</strain>
    </source>
</reference>
<evidence type="ECO:0000313" key="3">
    <source>
        <dbReference type="Proteomes" id="UP001367030"/>
    </source>
</evidence>
<evidence type="ECO:0000313" key="2">
    <source>
        <dbReference type="EMBL" id="MEJ8858775.1"/>
    </source>
</evidence>
<feature type="transmembrane region" description="Helical" evidence="1">
    <location>
        <begin position="191"/>
        <end position="210"/>
    </location>
</feature>
<dbReference type="RefSeq" id="WP_340338829.1">
    <property type="nucleotide sequence ID" value="NZ_JBBKZS010000020.1"/>
</dbReference>
<feature type="transmembrane region" description="Helical" evidence="1">
    <location>
        <begin position="16"/>
        <end position="40"/>
    </location>
</feature>
<name>A0ABU8XG01_9BURK</name>
<feature type="transmembrane region" description="Helical" evidence="1">
    <location>
        <begin position="216"/>
        <end position="237"/>
    </location>
</feature>
<proteinExistence type="predicted"/>
<protein>
    <recommendedName>
        <fullName evidence="4">DUF4239 domain-containing protein</fullName>
    </recommendedName>
</protein>
<evidence type="ECO:0008006" key="4">
    <source>
        <dbReference type="Google" id="ProtNLM"/>
    </source>
</evidence>
<keyword evidence="1" id="KW-0472">Membrane</keyword>
<feature type="transmembrane region" description="Helical" evidence="1">
    <location>
        <begin position="52"/>
        <end position="72"/>
    </location>
</feature>
<gene>
    <name evidence="2" type="ORF">WKW79_29675</name>
</gene>
<organism evidence="2 3">
    <name type="scientific">Variovorax robiniae</name>
    <dbReference type="NCBI Taxonomy" id="1836199"/>
    <lineage>
        <taxon>Bacteria</taxon>
        <taxon>Pseudomonadati</taxon>
        <taxon>Pseudomonadota</taxon>
        <taxon>Betaproteobacteria</taxon>
        <taxon>Burkholderiales</taxon>
        <taxon>Comamonadaceae</taxon>
        <taxon>Variovorax</taxon>
    </lineage>
</organism>
<keyword evidence="3" id="KW-1185">Reference proteome</keyword>
<accession>A0ABU8XG01</accession>
<dbReference type="InterPro" id="IPR025333">
    <property type="entry name" value="DUF4239"/>
</dbReference>
<dbReference type="EMBL" id="JBBKZS010000020">
    <property type="protein sequence ID" value="MEJ8858775.1"/>
    <property type="molecule type" value="Genomic_DNA"/>
</dbReference>
<keyword evidence="1" id="KW-0812">Transmembrane</keyword>
<dbReference type="Pfam" id="PF14023">
    <property type="entry name" value="Bestrophin-like"/>
    <property type="match status" value="1"/>
</dbReference>
<comment type="caution">
    <text evidence="2">The sequence shown here is derived from an EMBL/GenBank/DDBJ whole genome shotgun (WGS) entry which is preliminary data.</text>
</comment>